<keyword evidence="7" id="KW-1185">Reference proteome</keyword>
<dbReference type="Gene3D" id="1.10.10.10">
    <property type="entry name" value="Winged helix-like DNA-binding domain superfamily/Winged helix DNA-binding domain"/>
    <property type="match status" value="1"/>
</dbReference>
<organism evidence="6 7">
    <name type="scientific">Acinetobacter calcoaceticus</name>
    <dbReference type="NCBI Taxonomy" id="471"/>
    <lineage>
        <taxon>Bacteria</taxon>
        <taxon>Pseudomonadati</taxon>
        <taxon>Pseudomonadota</taxon>
        <taxon>Gammaproteobacteria</taxon>
        <taxon>Moraxellales</taxon>
        <taxon>Moraxellaceae</taxon>
        <taxon>Acinetobacter</taxon>
        <taxon>Acinetobacter calcoaceticus/baumannii complex</taxon>
    </lineage>
</organism>
<dbReference type="EMBL" id="SLVJ01000013">
    <property type="protein sequence ID" value="TCM66424.1"/>
    <property type="molecule type" value="Genomic_DNA"/>
</dbReference>
<dbReference type="OrthoDB" id="6621790at2"/>
<dbReference type="InterPro" id="IPR000847">
    <property type="entry name" value="LysR_HTH_N"/>
</dbReference>
<name>A0A4R1XQB4_ACICA</name>
<evidence type="ECO:0000256" key="2">
    <source>
        <dbReference type="ARBA" id="ARBA00023015"/>
    </source>
</evidence>
<dbReference type="PANTHER" id="PTHR30118">
    <property type="entry name" value="HTH-TYPE TRANSCRIPTIONAL REGULATOR LEUO-RELATED"/>
    <property type="match status" value="1"/>
</dbReference>
<evidence type="ECO:0000256" key="1">
    <source>
        <dbReference type="ARBA" id="ARBA00009437"/>
    </source>
</evidence>
<dbReference type="PANTHER" id="PTHR30118:SF15">
    <property type="entry name" value="TRANSCRIPTIONAL REGULATORY PROTEIN"/>
    <property type="match status" value="1"/>
</dbReference>
<dbReference type="SUPFAM" id="SSF53850">
    <property type="entry name" value="Periplasmic binding protein-like II"/>
    <property type="match status" value="1"/>
</dbReference>
<keyword evidence="2" id="KW-0805">Transcription regulation</keyword>
<evidence type="ECO:0000256" key="3">
    <source>
        <dbReference type="ARBA" id="ARBA00023125"/>
    </source>
</evidence>
<protein>
    <submittedName>
        <fullName evidence="6">DNA-binding transcriptional LysR family regulator</fullName>
    </submittedName>
</protein>
<dbReference type="GO" id="GO:0003700">
    <property type="term" value="F:DNA-binding transcription factor activity"/>
    <property type="evidence" value="ECO:0007669"/>
    <property type="project" value="InterPro"/>
</dbReference>
<sequence length="313" mass="36288">MQHIHKLETADIQQPDVLDLSVFHRIDINLYPLFIAVYEQQSISKAAQILSISQSAASHALQRLRNLLNDELFLRSGHKMLPSAYSEQIYPVIQHALTQIQAMSLAPKSFVPNMLQRIKIAVHDEVEPIIFPKIVQHFQQLNVDVQFHSIKLDRKTVIADLIAQQVDFFIDLEQNFGEKINAHTLVQDHFMVCSQHPIMDAQTYFKLQHIGVSSRRTGVLIEDIFLKREQLSRQIFLRCQHYSTALQILEQQPNAVLTIPQHVLVHLKVAKTLNIYAAPFDFPRMNLDLFWLKDTQHNARLHFLRSEIIKIFA</sequence>
<dbReference type="InterPro" id="IPR036388">
    <property type="entry name" value="WH-like_DNA-bd_sf"/>
</dbReference>
<dbReference type="Pfam" id="PF03466">
    <property type="entry name" value="LysR_substrate"/>
    <property type="match status" value="1"/>
</dbReference>
<evidence type="ECO:0000313" key="7">
    <source>
        <dbReference type="Proteomes" id="UP000294963"/>
    </source>
</evidence>
<dbReference type="Pfam" id="PF00126">
    <property type="entry name" value="HTH_1"/>
    <property type="match status" value="1"/>
</dbReference>
<reference evidence="6 7" key="1">
    <citation type="submission" date="2019-03" db="EMBL/GenBank/DDBJ databases">
        <title>Genomic analyses of the natural microbiome of Caenorhabditis elegans.</title>
        <authorList>
            <person name="Samuel B."/>
        </authorList>
    </citation>
    <scope>NUCLEOTIDE SEQUENCE [LARGE SCALE GENOMIC DNA]</scope>
    <source>
        <strain evidence="6 7">JUb89</strain>
    </source>
</reference>
<dbReference type="CDD" id="cd08417">
    <property type="entry name" value="PBP2_Nitroaromatics_like"/>
    <property type="match status" value="1"/>
</dbReference>
<keyword evidence="3 6" id="KW-0238">DNA-binding</keyword>
<dbReference type="InterPro" id="IPR050389">
    <property type="entry name" value="LysR-type_TF"/>
</dbReference>
<dbReference type="SUPFAM" id="SSF46785">
    <property type="entry name" value="Winged helix' DNA-binding domain"/>
    <property type="match status" value="1"/>
</dbReference>
<dbReference type="InterPro" id="IPR005119">
    <property type="entry name" value="LysR_subst-bd"/>
</dbReference>
<dbReference type="InterPro" id="IPR036390">
    <property type="entry name" value="WH_DNA-bd_sf"/>
</dbReference>
<dbReference type="InterPro" id="IPR037402">
    <property type="entry name" value="YidZ_PBP2"/>
</dbReference>
<dbReference type="AlphaFoldDB" id="A0A4R1XQB4"/>
<comment type="similarity">
    <text evidence="1">Belongs to the LysR transcriptional regulatory family.</text>
</comment>
<evidence type="ECO:0000256" key="4">
    <source>
        <dbReference type="ARBA" id="ARBA00023163"/>
    </source>
</evidence>
<evidence type="ECO:0000259" key="5">
    <source>
        <dbReference type="PROSITE" id="PS50931"/>
    </source>
</evidence>
<feature type="domain" description="HTH lysR-type" evidence="5">
    <location>
        <begin position="34"/>
        <end position="83"/>
    </location>
</feature>
<evidence type="ECO:0000313" key="6">
    <source>
        <dbReference type="EMBL" id="TCM66424.1"/>
    </source>
</evidence>
<accession>A0A4R1XQB4</accession>
<dbReference type="Proteomes" id="UP000294963">
    <property type="component" value="Unassembled WGS sequence"/>
</dbReference>
<dbReference type="GO" id="GO:0003677">
    <property type="term" value="F:DNA binding"/>
    <property type="evidence" value="ECO:0007669"/>
    <property type="project" value="UniProtKB-KW"/>
</dbReference>
<keyword evidence="4" id="KW-0804">Transcription</keyword>
<comment type="caution">
    <text evidence="6">The sequence shown here is derived from an EMBL/GenBank/DDBJ whole genome shotgun (WGS) entry which is preliminary data.</text>
</comment>
<dbReference type="Gene3D" id="3.40.190.10">
    <property type="entry name" value="Periplasmic binding protein-like II"/>
    <property type="match status" value="2"/>
</dbReference>
<dbReference type="PRINTS" id="PR00039">
    <property type="entry name" value="HTHLYSR"/>
</dbReference>
<proteinExistence type="inferred from homology"/>
<gene>
    <name evidence="6" type="ORF">EC844_11324</name>
</gene>
<dbReference type="PROSITE" id="PS50931">
    <property type="entry name" value="HTH_LYSR"/>
    <property type="match status" value="1"/>
</dbReference>